<dbReference type="RefSeq" id="WP_251780892.1">
    <property type="nucleotide sequence ID" value="NZ_JAMKFE010000019.1"/>
</dbReference>
<dbReference type="SUPFAM" id="SSF109604">
    <property type="entry name" value="HD-domain/PDEase-like"/>
    <property type="match status" value="1"/>
</dbReference>
<organism evidence="1 2">
    <name type="scientific">Caldimonas mangrovi</name>
    <dbReference type="NCBI Taxonomy" id="2944811"/>
    <lineage>
        <taxon>Bacteria</taxon>
        <taxon>Pseudomonadati</taxon>
        <taxon>Pseudomonadota</taxon>
        <taxon>Betaproteobacteria</taxon>
        <taxon>Burkholderiales</taxon>
        <taxon>Sphaerotilaceae</taxon>
        <taxon>Caldimonas</taxon>
    </lineage>
</organism>
<evidence type="ECO:0008006" key="3">
    <source>
        <dbReference type="Google" id="ProtNLM"/>
    </source>
</evidence>
<keyword evidence="2" id="KW-1185">Reference proteome</keyword>
<accession>A0ABT0YUI4</accession>
<reference evidence="1" key="1">
    <citation type="submission" date="2022-05" db="EMBL/GenBank/DDBJ databases">
        <title>Schlegelella sp. nov., isolated from mangrove soil.</title>
        <authorList>
            <person name="Liu Y."/>
            <person name="Ge X."/>
            <person name="Liu W."/>
        </authorList>
    </citation>
    <scope>NUCLEOTIDE SEQUENCE</scope>
    <source>
        <strain evidence="1">S2-27</strain>
    </source>
</reference>
<evidence type="ECO:0000313" key="1">
    <source>
        <dbReference type="EMBL" id="MCM5682415.1"/>
    </source>
</evidence>
<sequence>MQLAALKNAIEELLPQAQQSLEDRFGTVDRFVQCYAYHNASHGRDVGEAAASLAERLVEAGRVRPETVPLARYAGWMHDQVQGKGHERLSALLAVANLRDRGVPSRHVEAVRSMILATRVQGVDTETYRILQSADPDDLGQALLADADLSSLGMHKGPLLTLLLHLEQQGLGGKVLLPSPSDGAGVEPDRDATVQYLTFQVNLYDRHRYLLETSRSLFPHQESNRDWTARMLERYQTDRITYSMMLRAARMRAAES</sequence>
<dbReference type="EMBL" id="JAMKFE010000019">
    <property type="protein sequence ID" value="MCM5682415.1"/>
    <property type="molecule type" value="Genomic_DNA"/>
</dbReference>
<protein>
    <recommendedName>
        <fullName evidence="3">HD domain-containing protein</fullName>
    </recommendedName>
</protein>
<name>A0ABT0YUI4_9BURK</name>
<dbReference type="Proteomes" id="UP001165541">
    <property type="component" value="Unassembled WGS sequence"/>
</dbReference>
<dbReference type="Gene3D" id="1.10.3210.10">
    <property type="entry name" value="Hypothetical protein af1432"/>
    <property type="match status" value="1"/>
</dbReference>
<proteinExistence type="predicted"/>
<evidence type="ECO:0000313" key="2">
    <source>
        <dbReference type="Proteomes" id="UP001165541"/>
    </source>
</evidence>
<comment type="caution">
    <text evidence="1">The sequence shown here is derived from an EMBL/GenBank/DDBJ whole genome shotgun (WGS) entry which is preliminary data.</text>
</comment>
<gene>
    <name evidence="1" type="ORF">M8A51_23045</name>
</gene>